<dbReference type="PROSITE" id="PS00989">
    <property type="entry name" value="CLAT_ADAPTOR_S"/>
    <property type="match status" value="1"/>
</dbReference>
<dbReference type="Proteomes" id="UP000663832">
    <property type="component" value="Unassembled WGS sequence"/>
</dbReference>
<dbReference type="Proteomes" id="UP000663877">
    <property type="component" value="Unassembled WGS sequence"/>
</dbReference>
<evidence type="ECO:0000256" key="5">
    <source>
        <dbReference type="ARBA" id="ARBA00023136"/>
    </source>
</evidence>
<comment type="subcellular location">
    <subcellularLocation>
        <location evidence="1">Endomembrane system</location>
    </subcellularLocation>
</comment>
<dbReference type="Pfam" id="PF01217">
    <property type="entry name" value="Clat_adaptor_s"/>
    <property type="match status" value="1"/>
</dbReference>
<evidence type="ECO:0000256" key="1">
    <source>
        <dbReference type="ARBA" id="ARBA00004308"/>
    </source>
</evidence>
<dbReference type="SUPFAM" id="SSF64356">
    <property type="entry name" value="SNARE-like"/>
    <property type="match status" value="1"/>
</dbReference>
<evidence type="ECO:0000313" key="10">
    <source>
        <dbReference type="Proteomes" id="UP000663832"/>
    </source>
</evidence>
<keyword evidence="10" id="KW-1185">Reference proteome</keyword>
<keyword evidence="3 6" id="KW-0813">Transport</keyword>
<dbReference type="EMBL" id="CAJNOI010000001">
    <property type="protein sequence ID" value="CAF0720117.1"/>
    <property type="molecule type" value="Genomic_DNA"/>
</dbReference>
<proteinExistence type="inferred from homology"/>
<evidence type="ECO:0000313" key="11">
    <source>
        <dbReference type="Proteomes" id="UP000663877"/>
    </source>
</evidence>
<keyword evidence="4 6" id="KW-0653">Protein transport</keyword>
<reference evidence="8" key="1">
    <citation type="submission" date="2021-02" db="EMBL/GenBank/DDBJ databases">
        <authorList>
            <person name="Nowell W R."/>
        </authorList>
    </citation>
    <scope>NUCLEOTIDE SEQUENCE</scope>
</reference>
<keyword evidence="5 6" id="KW-0472">Membrane</keyword>
<feature type="domain" description="AP complex mu/sigma subunit" evidence="7">
    <location>
        <begin position="1"/>
        <end position="137"/>
    </location>
</feature>
<gene>
    <name evidence="8" type="ORF">BJG266_LOCUS175</name>
    <name evidence="9" type="ORF">QVE165_LOCUS9029</name>
</gene>
<protein>
    <recommendedName>
        <fullName evidence="6">AP complex subunit sigma</fullName>
    </recommendedName>
</protein>
<dbReference type="PIRSF" id="PIRSF015588">
    <property type="entry name" value="AP_complex_sigma"/>
    <property type="match status" value="1"/>
</dbReference>
<evidence type="ECO:0000313" key="9">
    <source>
        <dbReference type="EMBL" id="CAF0892549.1"/>
    </source>
</evidence>
<evidence type="ECO:0000259" key="7">
    <source>
        <dbReference type="Pfam" id="PF01217"/>
    </source>
</evidence>
<dbReference type="AlphaFoldDB" id="A0A813MHB4"/>
<evidence type="ECO:0000256" key="2">
    <source>
        <dbReference type="ARBA" id="ARBA00006972"/>
    </source>
</evidence>
<dbReference type="InterPro" id="IPR022775">
    <property type="entry name" value="AP_mu_sigma_su"/>
</dbReference>
<dbReference type="GO" id="GO:0006886">
    <property type="term" value="P:intracellular protein transport"/>
    <property type="evidence" value="ECO:0007669"/>
    <property type="project" value="UniProtKB-UniRule"/>
</dbReference>
<dbReference type="InterPro" id="IPR011012">
    <property type="entry name" value="Longin-like_dom_sf"/>
</dbReference>
<sequence length="179" mass="21116">MIKALLVFNTRGQARILRFFDSCTTELQQKLLRETYQIISKRDVGACNFIEYNDYKLIYRHYATLYFVFAIDSSESEYDMYEVIHMFVQCLDQSFENVCELDLIFHSDKVNQIVNEFFMGGFIVERTPDIVLNDIRTQVRLERQDSGVLTHVGSKIKSAVDTKTEKFKMDVEKKYDIKL</sequence>
<dbReference type="EMBL" id="CAJNOM010000040">
    <property type="protein sequence ID" value="CAF0892549.1"/>
    <property type="molecule type" value="Genomic_DNA"/>
</dbReference>
<comment type="similarity">
    <text evidence="2 6">Belongs to the adaptor complexes small subunit family.</text>
</comment>
<dbReference type="PANTHER" id="PTHR11753">
    <property type="entry name" value="ADAPTOR COMPLEXES SMALL SUBUNIT FAMILY"/>
    <property type="match status" value="1"/>
</dbReference>
<organism evidence="8 11">
    <name type="scientific">Adineta steineri</name>
    <dbReference type="NCBI Taxonomy" id="433720"/>
    <lineage>
        <taxon>Eukaryota</taxon>
        <taxon>Metazoa</taxon>
        <taxon>Spiralia</taxon>
        <taxon>Gnathifera</taxon>
        <taxon>Rotifera</taxon>
        <taxon>Eurotatoria</taxon>
        <taxon>Bdelloidea</taxon>
        <taxon>Adinetida</taxon>
        <taxon>Adinetidae</taxon>
        <taxon>Adineta</taxon>
    </lineage>
</organism>
<accession>A0A813MHB4</accession>
<dbReference type="GO" id="GO:0030117">
    <property type="term" value="C:membrane coat"/>
    <property type="evidence" value="ECO:0007669"/>
    <property type="project" value="InterPro"/>
</dbReference>
<dbReference type="InterPro" id="IPR000804">
    <property type="entry name" value="Clathrin_sm-chain_CS"/>
</dbReference>
<dbReference type="InterPro" id="IPR016635">
    <property type="entry name" value="AP_complex_ssu"/>
</dbReference>
<dbReference type="Gene3D" id="3.30.450.60">
    <property type="match status" value="1"/>
</dbReference>
<comment type="caution">
    <text evidence="8">The sequence shown here is derived from an EMBL/GenBank/DDBJ whole genome shotgun (WGS) entry which is preliminary data.</text>
</comment>
<evidence type="ECO:0000256" key="3">
    <source>
        <dbReference type="ARBA" id="ARBA00022448"/>
    </source>
</evidence>
<name>A0A813MHB4_9BILA</name>
<dbReference type="GO" id="GO:0016192">
    <property type="term" value="P:vesicle-mediated transport"/>
    <property type="evidence" value="ECO:0007669"/>
    <property type="project" value="InterPro"/>
</dbReference>
<evidence type="ECO:0000313" key="8">
    <source>
        <dbReference type="EMBL" id="CAF0720117.1"/>
    </source>
</evidence>
<evidence type="ECO:0000256" key="6">
    <source>
        <dbReference type="PIRNR" id="PIRNR015588"/>
    </source>
</evidence>
<evidence type="ECO:0000256" key="4">
    <source>
        <dbReference type="ARBA" id="ARBA00022927"/>
    </source>
</evidence>
<dbReference type="OrthoDB" id="371463at2759"/>
<dbReference type="GO" id="GO:0012505">
    <property type="term" value="C:endomembrane system"/>
    <property type="evidence" value="ECO:0007669"/>
    <property type="project" value="UniProtKB-SubCell"/>
</dbReference>